<sequence>MLRAALAAATLLLAAAPAADAAPRDRTATNGDVNIHYAVEGEGPLVVLIHGFPDYWGTWTPLMAELNKAGYRTAALDLRGYNLSDKPMGVEAYAMPNLVGDVAAVIAAEGRKDAIVIGHDWGAAIAWRVAFQRPELVRRLVIMSVPHPAGMGRELATNKAQQEGSNYARVFQQEGSEKALNAEALAAWVKDPAKRAAQVEALKRSDFAAMMNYYRANYPRAGGAPPADPQPPVASMRVKVPTLVIHGMKDTALNAAGHSGTWDFIDADTTIVMAPAAGHFVQHDAEALVNRTVRDWLDARR</sequence>
<organism evidence="4 5">
    <name type="scientific">Phenylobacterium kunshanense</name>
    <dbReference type="NCBI Taxonomy" id="1445034"/>
    <lineage>
        <taxon>Bacteria</taxon>
        <taxon>Pseudomonadati</taxon>
        <taxon>Pseudomonadota</taxon>
        <taxon>Alphaproteobacteria</taxon>
        <taxon>Caulobacterales</taxon>
        <taxon>Caulobacteraceae</taxon>
        <taxon>Phenylobacterium</taxon>
    </lineage>
</organism>
<dbReference type="PRINTS" id="PR00111">
    <property type="entry name" value="ABHYDROLASE"/>
</dbReference>
<evidence type="ECO:0000256" key="1">
    <source>
        <dbReference type="ARBA" id="ARBA00022801"/>
    </source>
</evidence>
<dbReference type="InterPro" id="IPR000639">
    <property type="entry name" value="Epox_hydrolase-like"/>
</dbReference>
<feature type="domain" description="AB hydrolase-1" evidence="3">
    <location>
        <begin position="44"/>
        <end position="284"/>
    </location>
</feature>
<evidence type="ECO:0000313" key="4">
    <source>
        <dbReference type="EMBL" id="RAK65581.1"/>
    </source>
</evidence>
<name>A0A328BG80_9CAUL</name>
<evidence type="ECO:0000256" key="2">
    <source>
        <dbReference type="SAM" id="SignalP"/>
    </source>
</evidence>
<keyword evidence="2" id="KW-0732">Signal</keyword>
<reference evidence="4 5" key="1">
    <citation type="submission" date="2018-05" db="EMBL/GenBank/DDBJ databases">
        <authorList>
            <person name="Lanie J.A."/>
            <person name="Ng W.-L."/>
            <person name="Kazmierczak K.M."/>
            <person name="Andrzejewski T.M."/>
            <person name="Davidsen T.M."/>
            <person name="Wayne K.J."/>
            <person name="Tettelin H."/>
            <person name="Glass J.I."/>
            <person name="Rusch D."/>
            <person name="Podicherti R."/>
            <person name="Tsui H.-C.T."/>
            <person name="Winkler M.E."/>
        </authorList>
    </citation>
    <scope>NUCLEOTIDE SEQUENCE [LARGE SCALE GENOMIC DNA]</scope>
    <source>
        <strain evidence="4 5">BUT-10</strain>
    </source>
</reference>
<gene>
    <name evidence="4" type="ORF">DJ019_11515</name>
</gene>
<dbReference type="EMBL" id="QFYS01000004">
    <property type="protein sequence ID" value="RAK65581.1"/>
    <property type="molecule type" value="Genomic_DNA"/>
</dbReference>
<comment type="caution">
    <text evidence="4">The sequence shown here is derived from an EMBL/GenBank/DDBJ whole genome shotgun (WGS) entry which is preliminary data.</text>
</comment>
<dbReference type="InterPro" id="IPR000073">
    <property type="entry name" value="AB_hydrolase_1"/>
</dbReference>
<accession>A0A328BG80</accession>
<protein>
    <submittedName>
        <fullName evidence="4">Alpha/beta hydrolase</fullName>
    </submittedName>
</protein>
<dbReference type="InterPro" id="IPR029058">
    <property type="entry name" value="AB_hydrolase_fold"/>
</dbReference>
<dbReference type="Gene3D" id="3.40.50.1820">
    <property type="entry name" value="alpha/beta hydrolase"/>
    <property type="match status" value="1"/>
</dbReference>
<dbReference type="Pfam" id="PF00561">
    <property type="entry name" value="Abhydrolase_1"/>
    <property type="match status" value="1"/>
</dbReference>
<evidence type="ECO:0000313" key="5">
    <source>
        <dbReference type="Proteomes" id="UP000249524"/>
    </source>
</evidence>
<feature type="signal peptide" evidence="2">
    <location>
        <begin position="1"/>
        <end position="21"/>
    </location>
</feature>
<dbReference type="GO" id="GO:0016787">
    <property type="term" value="F:hydrolase activity"/>
    <property type="evidence" value="ECO:0007669"/>
    <property type="project" value="UniProtKB-KW"/>
</dbReference>
<dbReference type="PRINTS" id="PR00412">
    <property type="entry name" value="EPOXHYDRLASE"/>
</dbReference>
<dbReference type="OrthoDB" id="9804723at2"/>
<keyword evidence="5" id="KW-1185">Reference proteome</keyword>
<dbReference type="AlphaFoldDB" id="A0A328BG80"/>
<proteinExistence type="predicted"/>
<keyword evidence="1 4" id="KW-0378">Hydrolase</keyword>
<dbReference type="RefSeq" id="WP_111276177.1">
    <property type="nucleotide sequence ID" value="NZ_QFYS01000004.1"/>
</dbReference>
<dbReference type="SUPFAM" id="SSF53474">
    <property type="entry name" value="alpha/beta-Hydrolases"/>
    <property type="match status" value="1"/>
</dbReference>
<feature type="chain" id="PRO_5016387304" evidence="2">
    <location>
        <begin position="22"/>
        <end position="301"/>
    </location>
</feature>
<dbReference type="PANTHER" id="PTHR43329">
    <property type="entry name" value="EPOXIDE HYDROLASE"/>
    <property type="match status" value="1"/>
</dbReference>
<dbReference type="Proteomes" id="UP000249524">
    <property type="component" value="Unassembled WGS sequence"/>
</dbReference>
<evidence type="ECO:0000259" key="3">
    <source>
        <dbReference type="Pfam" id="PF00561"/>
    </source>
</evidence>